<accession>A0A3A1Y9H5</accession>
<gene>
    <name evidence="1" type="ORF">CKF54_00920</name>
</gene>
<dbReference type="AlphaFoldDB" id="A0A3A1Y9H5"/>
<comment type="caution">
    <text evidence="1">The sequence shown here is derived from an EMBL/GenBank/DDBJ whole genome shotgun (WGS) entry which is preliminary data.</text>
</comment>
<organism evidence="1 2">
    <name type="scientific">Psittacicella hinzii</name>
    <dbReference type="NCBI Taxonomy" id="2028575"/>
    <lineage>
        <taxon>Bacteria</taxon>
        <taxon>Pseudomonadati</taxon>
        <taxon>Pseudomonadota</taxon>
        <taxon>Gammaproteobacteria</taxon>
        <taxon>Pasteurellales</taxon>
        <taxon>Psittacicellaceae</taxon>
        <taxon>Psittacicella</taxon>
    </lineage>
</organism>
<evidence type="ECO:0000313" key="1">
    <source>
        <dbReference type="EMBL" id="RIY34335.1"/>
    </source>
</evidence>
<reference evidence="1 2" key="1">
    <citation type="submission" date="2017-08" db="EMBL/GenBank/DDBJ databases">
        <title>Reclassification of Bisgaard taxon 37 and 44.</title>
        <authorList>
            <person name="Christensen H."/>
        </authorList>
    </citation>
    <scope>NUCLEOTIDE SEQUENCE [LARGE SCALE GENOMIC DNA]</scope>
    <source>
        <strain evidence="1 2">B96_3</strain>
    </source>
</reference>
<sequence>MSSKKTQKEQLNLPAKLHCKHVADDLNIDFRTLRKNLERIGVPIERNYFSTKDFFKWFLEYCQTLDKRRAINKAGDSSDDIYSEKLVKPFGKLHLKNPAKYDQIFKGLYSQIRVLLATEVLVHEDDVRRLIFVMFSKLSSILTGYSKELTDQGVEPKLLDLLDPLIHRLQTKIYKDLAETIEEITMVEGEEISLTQVIEGLGVDIHAIAPYPVDYVPQKKKNEDYITDEDDDFLDDGEE</sequence>
<proteinExistence type="predicted"/>
<dbReference type="Proteomes" id="UP000265691">
    <property type="component" value="Unassembled WGS sequence"/>
</dbReference>
<name>A0A3A1Y9H5_9GAMM</name>
<keyword evidence="2" id="KW-1185">Reference proteome</keyword>
<evidence type="ECO:0000313" key="2">
    <source>
        <dbReference type="Proteomes" id="UP000265691"/>
    </source>
</evidence>
<protein>
    <submittedName>
        <fullName evidence="1">Uncharacterized protein</fullName>
    </submittedName>
</protein>
<dbReference type="EMBL" id="NRHC01000011">
    <property type="protein sequence ID" value="RIY34335.1"/>
    <property type="molecule type" value="Genomic_DNA"/>
</dbReference>
<dbReference type="RefSeq" id="WP_119524411.1">
    <property type="nucleotide sequence ID" value="NZ_NRHC01000011.1"/>
</dbReference>